<dbReference type="GO" id="GO:0046540">
    <property type="term" value="C:U4/U6 x U5 tri-snRNP complex"/>
    <property type="evidence" value="ECO:0007669"/>
    <property type="project" value="InterPro"/>
</dbReference>
<accession>A0A2K3JW32</accession>
<keyword evidence="1" id="KW-0812">Transmembrane</keyword>
<dbReference type="PANTHER" id="PTHR13904">
    <property type="entry name" value="PRE-MRNA SPLICING FACTOR PRP31"/>
    <property type="match status" value="1"/>
</dbReference>
<name>A0A2K3JW32_TRIPR</name>
<reference evidence="2 3" key="2">
    <citation type="journal article" date="2017" name="Front. Plant Sci.">
        <title>Gene Classification and Mining of Molecular Markers Useful in Red Clover (Trifolium pratense) Breeding.</title>
        <authorList>
            <person name="Istvanek J."/>
            <person name="Dluhosova J."/>
            <person name="Dluhos P."/>
            <person name="Patkova L."/>
            <person name="Nedelnik J."/>
            <person name="Repkova J."/>
        </authorList>
    </citation>
    <scope>NUCLEOTIDE SEQUENCE [LARGE SCALE GENOMIC DNA]</scope>
    <source>
        <strain evidence="3">cv. Tatra</strain>
        <tissue evidence="2">Young leaves</tissue>
    </source>
</reference>
<proteinExistence type="predicted"/>
<dbReference type="Proteomes" id="UP000236291">
    <property type="component" value="Unassembled WGS sequence"/>
</dbReference>
<dbReference type="GO" id="GO:0071011">
    <property type="term" value="C:precatalytic spliceosome"/>
    <property type="evidence" value="ECO:0007669"/>
    <property type="project" value="TreeGrafter"/>
</dbReference>
<dbReference type="STRING" id="57577.A0A2K3JW32"/>
<organism evidence="2 3">
    <name type="scientific">Trifolium pratense</name>
    <name type="common">Red clover</name>
    <dbReference type="NCBI Taxonomy" id="57577"/>
    <lineage>
        <taxon>Eukaryota</taxon>
        <taxon>Viridiplantae</taxon>
        <taxon>Streptophyta</taxon>
        <taxon>Embryophyta</taxon>
        <taxon>Tracheophyta</taxon>
        <taxon>Spermatophyta</taxon>
        <taxon>Magnoliopsida</taxon>
        <taxon>eudicotyledons</taxon>
        <taxon>Gunneridae</taxon>
        <taxon>Pentapetalae</taxon>
        <taxon>rosids</taxon>
        <taxon>fabids</taxon>
        <taxon>Fabales</taxon>
        <taxon>Fabaceae</taxon>
        <taxon>Papilionoideae</taxon>
        <taxon>50 kb inversion clade</taxon>
        <taxon>NPAAA clade</taxon>
        <taxon>Hologalegina</taxon>
        <taxon>IRL clade</taxon>
        <taxon>Trifolieae</taxon>
        <taxon>Trifolium</taxon>
    </lineage>
</organism>
<evidence type="ECO:0000313" key="2">
    <source>
        <dbReference type="EMBL" id="PNX58222.1"/>
    </source>
</evidence>
<reference evidence="2 3" key="1">
    <citation type="journal article" date="2014" name="Am. J. Bot.">
        <title>Genome assembly and annotation for red clover (Trifolium pratense; Fabaceae).</title>
        <authorList>
            <person name="Istvanek J."/>
            <person name="Jaros M."/>
            <person name="Krenek A."/>
            <person name="Repkova J."/>
        </authorList>
    </citation>
    <scope>NUCLEOTIDE SEQUENCE [LARGE SCALE GENOMIC DNA]</scope>
    <source>
        <strain evidence="3">cv. Tatra</strain>
        <tissue evidence="2">Young leaves</tissue>
    </source>
</reference>
<keyword evidence="1" id="KW-0472">Membrane</keyword>
<evidence type="ECO:0000256" key="1">
    <source>
        <dbReference type="SAM" id="Phobius"/>
    </source>
</evidence>
<dbReference type="EMBL" id="ASHM01078120">
    <property type="protein sequence ID" value="PNX58222.1"/>
    <property type="molecule type" value="Genomic_DNA"/>
</dbReference>
<evidence type="ECO:0000313" key="3">
    <source>
        <dbReference type="Proteomes" id="UP000236291"/>
    </source>
</evidence>
<dbReference type="InterPro" id="IPR027105">
    <property type="entry name" value="Prp31"/>
</dbReference>
<keyword evidence="2" id="KW-0687">Ribonucleoprotein</keyword>
<keyword evidence="1" id="KW-1133">Transmembrane helix</keyword>
<sequence>MTGNQMNLTLVDLQGNFPSAIIMVVSITTLATSCLIRKQLPEQVFRKTIEACDRALALVLDLAKKKVLDSLTRWIQMMSSQEDPDFYLQHSGI</sequence>
<dbReference type="ExpressionAtlas" id="A0A2K3JW32">
    <property type="expression patterns" value="baseline"/>
</dbReference>
<comment type="caution">
    <text evidence="2">The sequence shown here is derived from an EMBL/GenBank/DDBJ whole genome shotgun (WGS) entry which is preliminary data.</text>
</comment>
<gene>
    <name evidence="2" type="ORF">L195_g050800</name>
</gene>
<dbReference type="AlphaFoldDB" id="A0A2K3JW32"/>
<dbReference type="PANTHER" id="PTHR13904:SF0">
    <property type="entry name" value="U4_U6 SMALL NUCLEAR RIBONUCLEOPROTEIN PRP31"/>
    <property type="match status" value="1"/>
</dbReference>
<dbReference type="GO" id="GO:0005687">
    <property type="term" value="C:U4 snRNP"/>
    <property type="evidence" value="ECO:0007669"/>
    <property type="project" value="TreeGrafter"/>
</dbReference>
<protein>
    <submittedName>
        <fullName evidence="2">U4/U6 small nuclear ribonucleoprotein Prp31-like</fullName>
    </submittedName>
</protein>
<feature type="transmembrane region" description="Helical" evidence="1">
    <location>
        <begin position="20"/>
        <end position="37"/>
    </location>
</feature>
<dbReference type="GO" id="GO:0000244">
    <property type="term" value="P:spliceosomal tri-snRNP complex assembly"/>
    <property type="evidence" value="ECO:0007669"/>
    <property type="project" value="InterPro"/>
</dbReference>
<dbReference type="Gene3D" id="1.10.287.4070">
    <property type="match status" value="1"/>
</dbReference>